<protein>
    <submittedName>
        <fullName evidence="4">Uncharacterized protein</fullName>
    </submittedName>
</protein>
<name>A0A917MX84_9BACT</name>
<gene>
    <name evidence="4" type="ORF">GCM10011379_36370</name>
</gene>
<organism evidence="4 5">
    <name type="scientific">Filimonas zeae</name>
    <dbReference type="NCBI Taxonomy" id="1737353"/>
    <lineage>
        <taxon>Bacteria</taxon>
        <taxon>Pseudomonadati</taxon>
        <taxon>Bacteroidota</taxon>
        <taxon>Chitinophagia</taxon>
        <taxon>Chitinophagales</taxon>
        <taxon>Chitinophagaceae</taxon>
        <taxon>Filimonas</taxon>
    </lineage>
</organism>
<evidence type="ECO:0000313" key="4">
    <source>
        <dbReference type="EMBL" id="GGH74111.1"/>
    </source>
</evidence>
<dbReference type="Pfam" id="PF23067">
    <property type="entry name" value="MG280"/>
    <property type="match status" value="1"/>
</dbReference>
<keyword evidence="3" id="KW-0472">Membrane</keyword>
<reference evidence="4" key="1">
    <citation type="journal article" date="2014" name="Int. J. Syst. Evol. Microbiol.">
        <title>Complete genome sequence of Corynebacterium casei LMG S-19264T (=DSM 44701T), isolated from a smear-ripened cheese.</title>
        <authorList>
            <consortium name="US DOE Joint Genome Institute (JGI-PGF)"/>
            <person name="Walter F."/>
            <person name="Albersmeier A."/>
            <person name="Kalinowski J."/>
            <person name="Ruckert C."/>
        </authorList>
    </citation>
    <scope>NUCLEOTIDE SEQUENCE</scope>
    <source>
        <strain evidence="4">CGMCC 1.15290</strain>
    </source>
</reference>
<feature type="region of interest" description="Disordered" evidence="2">
    <location>
        <begin position="1"/>
        <end position="26"/>
    </location>
</feature>
<evidence type="ECO:0000256" key="1">
    <source>
        <dbReference type="SAM" id="Coils"/>
    </source>
</evidence>
<dbReference type="EMBL" id="BMIB01000003">
    <property type="protein sequence ID" value="GGH74111.1"/>
    <property type="molecule type" value="Genomic_DNA"/>
</dbReference>
<feature type="transmembrane region" description="Helical" evidence="3">
    <location>
        <begin position="36"/>
        <end position="57"/>
    </location>
</feature>
<dbReference type="Proteomes" id="UP000627292">
    <property type="component" value="Unassembled WGS sequence"/>
</dbReference>
<keyword evidence="3" id="KW-0812">Transmembrane</keyword>
<feature type="compositionally biased region" description="Acidic residues" evidence="2">
    <location>
        <begin position="7"/>
        <end position="24"/>
    </location>
</feature>
<feature type="coiled-coil region" evidence="1">
    <location>
        <begin position="98"/>
        <end position="164"/>
    </location>
</feature>
<comment type="caution">
    <text evidence="4">The sequence shown here is derived from an EMBL/GenBank/DDBJ whole genome shotgun (WGS) entry which is preliminary data.</text>
</comment>
<proteinExistence type="predicted"/>
<evidence type="ECO:0000256" key="2">
    <source>
        <dbReference type="SAM" id="MobiDB-lite"/>
    </source>
</evidence>
<dbReference type="AlphaFoldDB" id="A0A917MX84"/>
<evidence type="ECO:0000313" key="5">
    <source>
        <dbReference type="Proteomes" id="UP000627292"/>
    </source>
</evidence>
<keyword evidence="3" id="KW-1133">Transmembrane helix</keyword>
<feature type="region of interest" description="Disordered" evidence="2">
    <location>
        <begin position="275"/>
        <end position="295"/>
    </location>
</feature>
<keyword evidence="1" id="KW-0175">Coiled coil</keyword>
<reference evidence="4" key="2">
    <citation type="submission" date="2020-09" db="EMBL/GenBank/DDBJ databases">
        <authorList>
            <person name="Sun Q."/>
            <person name="Zhou Y."/>
        </authorList>
    </citation>
    <scope>NUCLEOTIDE SEQUENCE</scope>
    <source>
        <strain evidence="4">CGMCC 1.15290</strain>
    </source>
</reference>
<accession>A0A917MX84</accession>
<dbReference type="RefSeq" id="WP_188954870.1">
    <property type="nucleotide sequence ID" value="NZ_BMIB01000003.1"/>
</dbReference>
<keyword evidence="5" id="KW-1185">Reference proteome</keyword>
<sequence length="368" mass="40460">MVNLDFNYEEDELEQQERQEEEEIEAKKKKKRPGGFFLIAAIVLLLGLLGLGGWVIYDKSRKQSEWISLQMSFDSSRASAKEEYNTVLQKMDSLSTTGLDLQNELESKKKEIESLNSDMEKIVKEKDRDLNAARQKIQELRAKIQDLMEEVESLKRQNEELIARKQAGETFQVINGDTVVVNTRTLQFAEMTGKSGYPTTTSEGARPLRVTDMQVVPVSPDGAEKAGGLSKFTAGIKVSFVLAKDDAQSSGSRELQLILSGPNAGSAEAKAVASAKEQGKTKADPKATAATGKIDPNSGVTAGSGIQKVYTAKVNANYDKKKGTKVEYTWTPPTKLNAGDYKVDVLCQGNKIGEGRMFLKRGTKAFPF</sequence>
<evidence type="ECO:0000256" key="3">
    <source>
        <dbReference type="SAM" id="Phobius"/>
    </source>
</evidence>